<sequence length="468" mass="53361">MAEMYPQTDFTPPIPKKNTEDLKLQLSLQLAEDHNLHNRESWWYGHSNQLQTRLSSAHSCTIVNPQCSVVVKGFQEKLIERDNQRRGITDCDLEVKKSDRESQFTVIPDSIVLRWDDKKVSAIAMTEDKRAIDTKPGSVTFNRDLVNELLSAQEEVARNASFLFFKFWGQQDVIVLTVRVGLYWQYNILPKKNSDSLATSMLRLGMAKMALRQKKKLTLREDDAGDSDIDEDKQDISGTYTDNDSDSELDKRDDHDTHQEDIFPKDDHTSTTSSVNYQLELINEEYEHQWGAAPAANEVDRNRNLYNHYSQANEVEILTTPYGTYEEIKNAAANNIGSWSDIFIYGTPCSNQQLWFLHGVYDYLGRKKENLLLRNQKLDRNHAMFTWIFSPARTSPLAVDPAHSPTTPTVPLAAFRTPPPAQSNLDALGSPLTPLSLLPSPVQSRHSLYHAAPEISPKRLRVTKKARK</sequence>
<name>A0AAW0FMD3_9APHY</name>
<feature type="compositionally biased region" description="Basic and acidic residues" evidence="1">
    <location>
        <begin position="248"/>
        <end position="269"/>
    </location>
</feature>
<comment type="caution">
    <text evidence="2">The sequence shown here is derived from an EMBL/GenBank/DDBJ whole genome shotgun (WGS) entry which is preliminary data.</text>
</comment>
<evidence type="ECO:0000256" key="1">
    <source>
        <dbReference type="SAM" id="MobiDB-lite"/>
    </source>
</evidence>
<evidence type="ECO:0000313" key="3">
    <source>
        <dbReference type="Proteomes" id="UP001385951"/>
    </source>
</evidence>
<reference evidence="2 3" key="1">
    <citation type="submission" date="2022-09" db="EMBL/GenBank/DDBJ databases">
        <authorList>
            <person name="Palmer J.M."/>
        </authorList>
    </citation>
    <scope>NUCLEOTIDE SEQUENCE [LARGE SCALE GENOMIC DNA]</scope>
    <source>
        <strain evidence="2 3">DSM 7382</strain>
    </source>
</reference>
<organism evidence="2 3">
    <name type="scientific">Cerrena zonata</name>
    <dbReference type="NCBI Taxonomy" id="2478898"/>
    <lineage>
        <taxon>Eukaryota</taxon>
        <taxon>Fungi</taxon>
        <taxon>Dikarya</taxon>
        <taxon>Basidiomycota</taxon>
        <taxon>Agaricomycotina</taxon>
        <taxon>Agaricomycetes</taxon>
        <taxon>Polyporales</taxon>
        <taxon>Cerrenaceae</taxon>
        <taxon>Cerrena</taxon>
    </lineage>
</organism>
<feature type="compositionally biased region" description="Acidic residues" evidence="1">
    <location>
        <begin position="223"/>
        <end position="233"/>
    </location>
</feature>
<dbReference type="Proteomes" id="UP001385951">
    <property type="component" value="Unassembled WGS sequence"/>
</dbReference>
<accession>A0AAW0FMD3</accession>
<dbReference type="EMBL" id="JASBNA010000071">
    <property type="protein sequence ID" value="KAK7678481.1"/>
    <property type="molecule type" value="Genomic_DNA"/>
</dbReference>
<protein>
    <submittedName>
        <fullName evidence="2">Uncharacterized protein</fullName>
    </submittedName>
</protein>
<feature type="region of interest" description="Disordered" evidence="1">
    <location>
        <begin position="220"/>
        <end position="271"/>
    </location>
</feature>
<dbReference type="AlphaFoldDB" id="A0AAW0FMD3"/>
<proteinExistence type="predicted"/>
<keyword evidence="3" id="KW-1185">Reference proteome</keyword>
<gene>
    <name evidence="2" type="ORF">QCA50_018541</name>
</gene>
<evidence type="ECO:0000313" key="2">
    <source>
        <dbReference type="EMBL" id="KAK7678481.1"/>
    </source>
</evidence>